<feature type="domain" description="ABC transmembrane type-1" evidence="10">
    <location>
        <begin position="21"/>
        <end position="214"/>
    </location>
</feature>
<proteinExistence type="inferred from homology"/>
<evidence type="ECO:0000256" key="6">
    <source>
        <dbReference type="ARBA" id="ARBA00022970"/>
    </source>
</evidence>
<dbReference type="OrthoDB" id="9814550at2"/>
<dbReference type="PANTHER" id="PTHR30614">
    <property type="entry name" value="MEMBRANE COMPONENT OF AMINO ACID ABC TRANSPORTER"/>
    <property type="match status" value="1"/>
</dbReference>
<dbReference type="NCBIfam" id="TIGR01726">
    <property type="entry name" value="HEQRo_perm_3TM"/>
    <property type="match status" value="1"/>
</dbReference>
<dbReference type="GO" id="GO:0006865">
    <property type="term" value="P:amino acid transport"/>
    <property type="evidence" value="ECO:0007669"/>
    <property type="project" value="UniProtKB-KW"/>
</dbReference>
<evidence type="ECO:0000256" key="3">
    <source>
        <dbReference type="ARBA" id="ARBA00022448"/>
    </source>
</evidence>
<dbReference type="GO" id="GO:0043190">
    <property type="term" value="C:ATP-binding cassette (ABC) transporter complex"/>
    <property type="evidence" value="ECO:0007669"/>
    <property type="project" value="InterPro"/>
</dbReference>
<dbReference type="PROSITE" id="PS50928">
    <property type="entry name" value="ABC_TM1"/>
    <property type="match status" value="1"/>
</dbReference>
<feature type="transmembrane region" description="Helical" evidence="9">
    <location>
        <begin position="20"/>
        <end position="47"/>
    </location>
</feature>
<dbReference type="SUPFAM" id="SSF161098">
    <property type="entry name" value="MetI-like"/>
    <property type="match status" value="1"/>
</dbReference>
<dbReference type="PANTHER" id="PTHR30614:SF0">
    <property type="entry name" value="L-CYSTINE TRANSPORT SYSTEM PERMEASE PROTEIN TCYL"/>
    <property type="match status" value="1"/>
</dbReference>
<feature type="transmembrane region" description="Helical" evidence="9">
    <location>
        <begin position="59"/>
        <end position="79"/>
    </location>
</feature>
<keyword evidence="6" id="KW-0029">Amino-acid transport</keyword>
<evidence type="ECO:0000256" key="1">
    <source>
        <dbReference type="ARBA" id="ARBA00004429"/>
    </source>
</evidence>
<sequence>MLFDFDYFIQALFSRDLLTGAMITVALSVAVQITSTLLSLPFAVGLLSSRRSLRLALKSYVWLFRGAPTLLVLLFFWNGLPQLFPTLRSDWFSPFIAAFLAMSMVGIAYNAEIVRAGLSSVGKGQHEAATALGISKYNSFSHVILPQAMRVSIPSLMNEFITLLKSTSLAYTISLKELMTTTSLSISASFKFTEWYLAALVYYLVLITLLTLLQSVLEKRMSKALTEGRSVSSSEHKNKLGLLKKIFS</sequence>
<evidence type="ECO:0000256" key="4">
    <source>
        <dbReference type="ARBA" id="ARBA00022475"/>
    </source>
</evidence>
<keyword evidence="3 9" id="KW-0813">Transport</keyword>
<keyword evidence="5 9" id="KW-0812">Transmembrane</keyword>
<keyword evidence="7 9" id="KW-1133">Transmembrane helix</keyword>
<accession>A0A5E6ZVZ7</accession>
<reference evidence="11 12" key="1">
    <citation type="submission" date="2019-09" db="EMBL/GenBank/DDBJ databases">
        <authorList>
            <person name="Chandra G."/>
            <person name="Truman W A."/>
        </authorList>
    </citation>
    <scope>NUCLEOTIDE SEQUENCE [LARGE SCALE GENOMIC DNA]</scope>
    <source>
        <strain evidence="11">PS723</strain>
    </source>
</reference>
<evidence type="ECO:0000256" key="9">
    <source>
        <dbReference type="RuleBase" id="RU363032"/>
    </source>
</evidence>
<organism evidence="11 12">
    <name type="scientific">Pseudomonas fluorescens</name>
    <dbReference type="NCBI Taxonomy" id="294"/>
    <lineage>
        <taxon>Bacteria</taxon>
        <taxon>Pseudomonadati</taxon>
        <taxon>Pseudomonadota</taxon>
        <taxon>Gammaproteobacteria</taxon>
        <taxon>Pseudomonadales</taxon>
        <taxon>Pseudomonadaceae</taxon>
        <taxon>Pseudomonas</taxon>
    </lineage>
</organism>
<keyword evidence="8 9" id="KW-0472">Membrane</keyword>
<protein>
    <recommendedName>
        <fullName evidence="10">ABC transmembrane type-1 domain-containing protein</fullName>
    </recommendedName>
</protein>
<feature type="transmembrane region" description="Helical" evidence="9">
    <location>
        <begin position="195"/>
        <end position="213"/>
    </location>
</feature>
<dbReference type="CDD" id="cd06261">
    <property type="entry name" value="TM_PBP2"/>
    <property type="match status" value="1"/>
</dbReference>
<evidence type="ECO:0000313" key="11">
    <source>
        <dbReference type="EMBL" id="VVN68874.1"/>
    </source>
</evidence>
<dbReference type="InterPro" id="IPR035906">
    <property type="entry name" value="MetI-like_sf"/>
</dbReference>
<name>A0A5E6ZVZ7_PSEFL</name>
<dbReference type="Proteomes" id="UP000379480">
    <property type="component" value="Unassembled WGS sequence"/>
</dbReference>
<dbReference type="InterPro" id="IPR010065">
    <property type="entry name" value="AA_ABC_transptr_permease_3TM"/>
</dbReference>
<evidence type="ECO:0000256" key="7">
    <source>
        <dbReference type="ARBA" id="ARBA00022989"/>
    </source>
</evidence>
<dbReference type="RefSeq" id="WP_150801901.1">
    <property type="nucleotide sequence ID" value="NZ_CABVHY010000001.1"/>
</dbReference>
<dbReference type="Pfam" id="PF00528">
    <property type="entry name" value="BPD_transp_1"/>
    <property type="match status" value="1"/>
</dbReference>
<dbReference type="Gene3D" id="1.10.3720.10">
    <property type="entry name" value="MetI-like"/>
    <property type="match status" value="1"/>
</dbReference>
<keyword evidence="4" id="KW-1003">Cell membrane</keyword>
<dbReference type="AlphaFoldDB" id="A0A5E6ZVZ7"/>
<evidence type="ECO:0000256" key="8">
    <source>
        <dbReference type="ARBA" id="ARBA00023136"/>
    </source>
</evidence>
<evidence type="ECO:0000256" key="2">
    <source>
        <dbReference type="ARBA" id="ARBA00010072"/>
    </source>
</evidence>
<evidence type="ECO:0000259" key="10">
    <source>
        <dbReference type="PROSITE" id="PS50928"/>
    </source>
</evidence>
<dbReference type="EMBL" id="CABVHY010000001">
    <property type="protein sequence ID" value="VVN68874.1"/>
    <property type="molecule type" value="Genomic_DNA"/>
</dbReference>
<comment type="subcellular location">
    <subcellularLocation>
        <location evidence="1">Cell inner membrane</location>
        <topology evidence="1">Multi-pass membrane protein</topology>
    </subcellularLocation>
    <subcellularLocation>
        <location evidence="9">Cell membrane</location>
        <topology evidence="9">Multi-pass membrane protein</topology>
    </subcellularLocation>
</comment>
<comment type="similarity">
    <text evidence="2">Belongs to the binding-protein-dependent transport system permease family. HisMQ subfamily.</text>
</comment>
<gene>
    <name evidence="11" type="ORF">PS723_00277</name>
</gene>
<dbReference type="InterPro" id="IPR000515">
    <property type="entry name" value="MetI-like"/>
</dbReference>
<dbReference type="GO" id="GO:0022857">
    <property type="term" value="F:transmembrane transporter activity"/>
    <property type="evidence" value="ECO:0007669"/>
    <property type="project" value="InterPro"/>
</dbReference>
<dbReference type="InterPro" id="IPR043429">
    <property type="entry name" value="ArtM/GltK/GlnP/TcyL/YhdX-like"/>
</dbReference>
<evidence type="ECO:0000313" key="12">
    <source>
        <dbReference type="Proteomes" id="UP000379480"/>
    </source>
</evidence>
<evidence type="ECO:0000256" key="5">
    <source>
        <dbReference type="ARBA" id="ARBA00022692"/>
    </source>
</evidence>
<feature type="transmembrane region" description="Helical" evidence="9">
    <location>
        <begin position="91"/>
        <end position="111"/>
    </location>
</feature>